<sequence length="827" mass="95958">MFKGKGLFAKLGKLVYNSYDNLEQSLDQFETVILSQRSPNIASETVQQIVDCISLIFEAGLNQKTTIQQLVQSVSQQDEQLQAIINQAQYFQNYTQESLFSLSIKNLLANRKLSLLITFMEPQVVSEFYENGFVPQARILPAIQQFEKVQINIVVDPCLQTVHQNFNQVVQIIQQLGKYSFEETNIQRKLDFILEPFSIQQIIQMVDQLQENYPAHYQHVIPNQIDELQNIQLILEQMVEMGANLKPAKAPLSQIQYKQIILCFFLEFKNVFALFLLSAAYQSKAPDLYVQLARILFNSELKVINCHYKGYFYQQYLYQTLQFILTNPCGPLIIRALIENMNDPHVIITILYLLTGEKFKNTIQKEDNETEDEAIYKYFYTLVEQRQIHTAVNDKGLQTIIQKYFNEIYQLQFENIHLMAQCAFNVVQKAIEKTQEYLSDEIEPIEIAEVVESIHVTIDQMVTITNDEYIEALLNSKCVQNIDLLVNGFKLLLSIDLNYSELDQLKSLLQQPTINSEQKAFIFDQLGVIFGQQLIYADLRNILVDLSKNDSENKYQLLLKALQDSNTSIYEVILQYGAFSELIMLFKEYNLVIRRAYYKTALCLNYKLLNEIGAVKITPSLFQNETINQIVQQSANNSQLNSTMQNTQLQVVQGFQQIDETPISNKIGGDDSIDEQLQKVIQLYLKEYRFQELNQQFTRKNLPEPLQLQKVQQFQSKCKNIIQYLKETNKQILYKLFSTNLKKNDLLTQQYFQFLLILATQDQSDQKVDTQNCCCCGVNINGYKYHFFIFEKLLMGQCSAVDMCKKCLRFGHAVCLYSGFCPECSDQ</sequence>
<protein>
    <submittedName>
        <fullName evidence="1">Uncharacterized protein</fullName>
    </submittedName>
</protein>
<dbReference type="AlphaFoldDB" id="A0AA86RHW0"/>
<evidence type="ECO:0000313" key="2">
    <source>
        <dbReference type="EMBL" id="CAL6072556.1"/>
    </source>
</evidence>
<reference evidence="1" key="1">
    <citation type="submission" date="2023-06" db="EMBL/GenBank/DDBJ databases">
        <authorList>
            <person name="Kurt Z."/>
        </authorList>
    </citation>
    <scope>NUCLEOTIDE SEQUENCE</scope>
</reference>
<reference evidence="2 3" key="2">
    <citation type="submission" date="2024-07" db="EMBL/GenBank/DDBJ databases">
        <authorList>
            <person name="Akdeniz Z."/>
        </authorList>
    </citation>
    <scope>NUCLEOTIDE SEQUENCE [LARGE SCALE GENOMIC DNA]</scope>
</reference>
<gene>
    <name evidence="2" type="ORF">HINF_LOCUS55680</name>
    <name evidence="1" type="ORF">HINF_LOCUS60502</name>
</gene>
<organism evidence="1">
    <name type="scientific">Hexamita inflata</name>
    <dbReference type="NCBI Taxonomy" id="28002"/>
    <lineage>
        <taxon>Eukaryota</taxon>
        <taxon>Metamonada</taxon>
        <taxon>Diplomonadida</taxon>
        <taxon>Hexamitidae</taxon>
        <taxon>Hexamitinae</taxon>
        <taxon>Hexamita</taxon>
    </lineage>
</organism>
<keyword evidence="3" id="KW-1185">Reference proteome</keyword>
<dbReference type="EMBL" id="CATOUU010001116">
    <property type="protein sequence ID" value="CAI9972857.1"/>
    <property type="molecule type" value="Genomic_DNA"/>
</dbReference>
<name>A0AA86RHW0_9EUKA</name>
<dbReference type="Proteomes" id="UP001642409">
    <property type="component" value="Unassembled WGS sequence"/>
</dbReference>
<comment type="caution">
    <text evidence="1">The sequence shown here is derived from an EMBL/GenBank/DDBJ whole genome shotgun (WGS) entry which is preliminary data.</text>
</comment>
<evidence type="ECO:0000313" key="1">
    <source>
        <dbReference type="EMBL" id="CAI9972857.1"/>
    </source>
</evidence>
<accession>A0AA86RHW0</accession>
<dbReference type="EMBL" id="CAXDID020000296">
    <property type="protein sequence ID" value="CAL6072556.1"/>
    <property type="molecule type" value="Genomic_DNA"/>
</dbReference>
<proteinExistence type="predicted"/>
<evidence type="ECO:0000313" key="3">
    <source>
        <dbReference type="Proteomes" id="UP001642409"/>
    </source>
</evidence>